<gene>
    <name evidence="5" type="ORF">Bpfe_023000</name>
</gene>
<evidence type="ECO:0000256" key="3">
    <source>
        <dbReference type="SAM" id="Phobius"/>
    </source>
</evidence>
<comment type="caution">
    <text evidence="5">The sequence shown here is derived from an EMBL/GenBank/DDBJ whole genome shotgun (WGS) entry which is preliminary data.</text>
</comment>
<proteinExistence type="predicted"/>
<evidence type="ECO:0000313" key="5">
    <source>
        <dbReference type="EMBL" id="KAK0047573.1"/>
    </source>
</evidence>
<evidence type="ECO:0000259" key="4">
    <source>
        <dbReference type="PROSITE" id="PS51059"/>
    </source>
</evidence>
<keyword evidence="1" id="KW-0808">Transferase</keyword>
<name>A0AAD8B551_BIOPF</name>
<feature type="compositionally biased region" description="Polar residues" evidence="2">
    <location>
        <begin position="52"/>
        <end position="62"/>
    </location>
</feature>
<dbReference type="SUPFAM" id="SSF56399">
    <property type="entry name" value="ADP-ribosylation"/>
    <property type="match status" value="1"/>
</dbReference>
<organism evidence="5 6">
    <name type="scientific">Biomphalaria pfeifferi</name>
    <name type="common">Bloodfluke planorb</name>
    <name type="synonym">Freshwater snail</name>
    <dbReference type="NCBI Taxonomy" id="112525"/>
    <lineage>
        <taxon>Eukaryota</taxon>
        <taxon>Metazoa</taxon>
        <taxon>Spiralia</taxon>
        <taxon>Lophotrochozoa</taxon>
        <taxon>Mollusca</taxon>
        <taxon>Gastropoda</taxon>
        <taxon>Heterobranchia</taxon>
        <taxon>Euthyneura</taxon>
        <taxon>Panpulmonata</taxon>
        <taxon>Hygrophila</taxon>
        <taxon>Lymnaeoidea</taxon>
        <taxon>Planorbidae</taxon>
        <taxon>Biomphalaria</taxon>
    </lineage>
</organism>
<keyword evidence="1" id="KW-0520">NAD</keyword>
<dbReference type="EC" id="2.4.2.-" evidence="1"/>
<dbReference type="Proteomes" id="UP001233172">
    <property type="component" value="Unassembled WGS sequence"/>
</dbReference>
<dbReference type="GO" id="GO:0003950">
    <property type="term" value="F:NAD+ poly-ADP-ribosyltransferase activity"/>
    <property type="evidence" value="ECO:0007669"/>
    <property type="project" value="UniProtKB-UniRule"/>
</dbReference>
<keyword evidence="6" id="KW-1185">Reference proteome</keyword>
<keyword evidence="3" id="KW-0472">Membrane</keyword>
<reference evidence="5" key="1">
    <citation type="journal article" date="2023" name="PLoS Negl. Trop. Dis.">
        <title>A genome sequence for Biomphalaria pfeifferi, the major vector snail for the human-infecting parasite Schistosoma mansoni.</title>
        <authorList>
            <person name="Bu L."/>
            <person name="Lu L."/>
            <person name="Laidemitt M.R."/>
            <person name="Zhang S.M."/>
            <person name="Mutuku M."/>
            <person name="Mkoji G."/>
            <person name="Steinauer M."/>
            <person name="Loker E.S."/>
        </authorList>
    </citation>
    <scope>NUCLEOTIDE SEQUENCE</scope>
    <source>
        <strain evidence="5">KasaAsao</strain>
    </source>
</reference>
<reference evidence="5" key="2">
    <citation type="submission" date="2023-04" db="EMBL/GenBank/DDBJ databases">
        <authorList>
            <person name="Bu L."/>
            <person name="Lu L."/>
            <person name="Laidemitt M.R."/>
            <person name="Zhang S.M."/>
            <person name="Mutuku M."/>
            <person name="Mkoji G."/>
            <person name="Steinauer M."/>
            <person name="Loker E.S."/>
        </authorList>
    </citation>
    <scope>NUCLEOTIDE SEQUENCE</scope>
    <source>
        <strain evidence="5">KasaAsao</strain>
        <tissue evidence="5">Whole Snail</tissue>
    </source>
</reference>
<dbReference type="InterPro" id="IPR051712">
    <property type="entry name" value="ARTD-AVP"/>
</dbReference>
<dbReference type="PROSITE" id="PS51059">
    <property type="entry name" value="PARP_CATALYTIC"/>
    <property type="match status" value="1"/>
</dbReference>
<dbReference type="EMBL" id="JASAOG010000149">
    <property type="protein sequence ID" value="KAK0047573.1"/>
    <property type="molecule type" value="Genomic_DNA"/>
</dbReference>
<keyword evidence="3" id="KW-1133">Transmembrane helix</keyword>
<feature type="transmembrane region" description="Helical" evidence="3">
    <location>
        <begin position="6"/>
        <end position="23"/>
    </location>
</feature>
<feature type="region of interest" description="Disordered" evidence="2">
    <location>
        <begin position="33"/>
        <end position="170"/>
    </location>
</feature>
<dbReference type="Pfam" id="PF00644">
    <property type="entry name" value="PARP"/>
    <property type="match status" value="1"/>
</dbReference>
<dbReference type="SUPFAM" id="SSF57850">
    <property type="entry name" value="RING/U-box"/>
    <property type="match status" value="1"/>
</dbReference>
<feature type="domain" description="PARP catalytic" evidence="4">
    <location>
        <begin position="918"/>
        <end position="1108"/>
    </location>
</feature>
<dbReference type="GO" id="GO:1990404">
    <property type="term" value="F:NAD+-protein mono-ADP-ribosyltransferase activity"/>
    <property type="evidence" value="ECO:0007669"/>
    <property type="project" value="TreeGrafter"/>
</dbReference>
<evidence type="ECO:0000256" key="2">
    <source>
        <dbReference type="SAM" id="MobiDB-lite"/>
    </source>
</evidence>
<accession>A0AAD8B551</accession>
<protein>
    <recommendedName>
        <fullName evidence="1">Poly [ADP-ribose] polymerase</fullName>
        <shortName evidence="1">PARP</shortName>
        <ecNumber evidence="1">2.4.2.-</ecNumber>
    </recommendedName>
</protein>
<feature type="compositionally biased region" description="Polar residues" evidence="2">
    <location>
        <begin position="73"/>
        <end position="109"/>
    </location>
</feature>
<dbReference type="PANTHER" id="PTHR45740">
    <property type="entry name" value="POLY [ADP-RIBOSE] POLYMERASE"/>
    <property type="match status" value="1"/>
</dbReference>
<keyword evidence="1" id="KW-0328">Glycosyltransferase</keyword>
<dbReference type="AlphaFoldDB" id="A0AAD8B551"/>
<dbReference type="InterPro" id="IPR012317">
    <property type="entry name" value="Poly(ADP-ribose)pol_cat_dom"/>
</dbReference>
<evidence type="ECO:0000256" key="1">
    <source>
        <dbReference type="RuleBase" id="RU362114"/>
    </source>
</evidence>
<evidence type="ECO:0000313" key="6">
    <source>
        <dbReference type="Proteomes" id="UP001233172"/>
    </source>
</evidence>
<dbReference type="Gene3D" id="3.90.228.10">
    <property type="match status" value="1"/>
</dbReference>
<keyword evidence="3" id="KW-0812">Transmembrane</keyword>
<dbReference type="PANTHER" id="PTHR45740:SF2">
    <property type="entry name" value="POLY [ADP-RIBOSE] POLYMERASE"/>
    <property type="match status" value="1"/>
</dbReference>
<dbReference type="GO" id="GO:0005634">
    <property type="term" value="C:nucleus"/>
    <property type="evidence" value="ECO:0007669"/>
    <property type="project" value="TreeGrafter"/>
</dbReference>
<feature type="compositionally biased region" description="Basic and acidic residues" evidence="2">
    <location>
        <begin position="118"/>
        <end position="135"/>
    </location>
</feature>
<sequence length="1108" mass="125161">MDITQLFTAIALLAVAFFVYLFIQQYNAKFRRPPSKYTNRSRNVTESHDIGSNESLQTNENLSMKGDVKKDTATSNDLNTVKRISNWSRSPVNSPCNQSSNSEKSTDYSINKIKKTQKTPEKYSEQSLSREDLRGHKSSSPQSGSWKSSPLSTSFQRQNVKNSSNVMSSAKKLEENTHKIYSKFKKEQSSKVERPHFYPLRQDSKTNIDLDNFLTGTVKETEIEPDVNTSRSTTNINFDADASVLTRNKTTAPSVQQISGNLTVHLESRQTLKSNVSSSKKSLVAHNTSIDNPVYLKPSSLSPPLLSKVLHQADKGNQLRKGLRSNNKLTSMDIDDKENTPARNIVDRLQKQLVSEMDEDDPDLNPGVDEMEDVVETYNQKLPLRMNTKLKDDDNMYCESGTDSDSEDMFVDDNKAESKFEDDEDMIDEKKLNSAVKCKNPISKPNNVLLNCKMDIKLNMDTLKPTNSVSSGALDLKGNQSSRNLSLDYTRIQGTPTGRNISLDYTKIQGTPTGKVQSTLTNNNQSYIKSRSSQAAEKLCTYLTNDNRVGKALSSEAKSSQPIDCYGEEHWRKILNRVSRPNELKVYITKHVPVSNISNSKESDKSVGVKFRRNLTDNSSSVGPEVSSAAKNILGFNKESKKAVAGDKRLEDGVTSESNILKKKTKLNSGCDSTFKDNTETINKPLSKKVTVSSSPTKEKELVTKRKERWSLKKEQMRNKSLQLKSGKTRNINIPIEMDFNSIEVSGMCCDICKSLFLCQECTWCPNNHRICLNCMKLAIKDTLDNKKLHLACPIHFCQAIINPDLISKKIDPLTFEILHKKLQKRLDKAQAEMFERLFGKISCPQCHFLQVLDYEEIHFKCKNCHMEFCSYCLQSWLVVSSSWSSYYHNECRLLNYSGHKCFRNSDQLPANWCKSAPVLSGNDKAIVDVDVASDVDLNSNEGRTVIQLFNETLQGVQVTAVIRLQNIKLWEKYVLKRKHMVEELGLANIKERALFHGTEEKNISLICQEGFDMRVKTANGAVYGKGIYFSTTSKYSLTYAHYSNKMFIARVLCGLSTKGSSDIFRPPKDPRTGRMYDSCVNNLDKPTIYSLFDNGQCYPAYVVSFKN</sequence>
<feature type="compositionally biased region" description="Low complexity" evidence="2">
    <location>
        <begin position="138"/>
        <end position="152"/>
    </location>
</feature>
<dbReference type="Pfam" id="PF22191">
    <property type="entry name" value="IBR_1"/>
    <property type="match status" value="1"/>
</dbReference>
<feature type="compositionally biased region" description="Polar residues" evidence="2">
    <location>
        <begin position="153"/>
        <end position="168"/>
    </location>
</feature>